<keyword evidence="2" id="KW-1185">Reference proteome</keyword>
<evidence type="ECO:0000313" key="2">
    <source>
        <dbReference type="Proteomes" id="UP000475862"/>
    </source>
</evidence>
<reference evidence="1 2" key="1">
    <citation type="submission" date="2019-08" db="EMBL/GenBank/DDBJ databases">
        <title>The genome of the soybean aphid Biotype 1, its phylome, world population structure and adaptation to the North American continent.</title>
        <authorList>
            <person name="Giordano R."/>
            <person name="Donthu R.K."/>
            <person name="Hernandez A.G."/>
            <person name="Wright C.L."/>
            <person name="Zimin A.V."/>
        </authorList>
    </citation>
    <scope>NUCLEOTIDE SEQUENCE [LARGE SCALE GENOMIC DNA]</scope>
    <source>
        <tissue evidence="1">Whole aphids</tissue>
    </source>
</reference>
<dbReference type="EMBL" id="VYZN01000018">
    <property type="protein sequence ID" value="KAE9537605.1"/>
    <property type="molecule type" value="Genomic_DNA"/>
</dbReference>
<dbReference type="Gene3D" id="2.20.25.240">
    <property type="match status" value="1"/>
</dbReference>
<organism evidence="1 2">
    <name type="scientific">Aphis glycines</name>
    <name type="common">Soybean aphid</name>
    <dbReference type="NCBI Taxonomy" id="307491"/>
    <lineage>
        <taxon>Eukaryota</taxon>
        <taxon>Metazoa</taxon>
        <taxon>Ecdysozoa</taxon>
        <taxon>Arthropoda</taxon>
        <taxon>Hexapoda</taxon>
        <taxon>Insecta</taxon>
        <taxon>Pterygota</taxon>
        <taxon>Neoptera</taxon>
        <taxon>Paraneoptera</taxon>
        <taxon>Hemiptera</taxon>
        <taxon>Sternorrhyncha</taxon>
        <taxon>Aphidomorpha</taxon>
        <taxon>Aphidoidea</taxon>
        <taxon>Aphididae</taxon>
        <taxon>Aphidini</taxon>
        <taxon>Aphis</taxon>
        <taxon>Aphis</taxon>
    </lineage>
</organism>
<evidence type="ECO:0000313" key="1">
    <source>
        <dbReference type="EMBL" id="KAE9537605.1"/>
    </source>
</evidence>
<proteinExistence type="predicted"/>
<protein>
    <recommendedName>
        <fullName evidence="3">FLYWCH-type domain-containing protein</fullName>
    </recommendedName>
</protein>
<sequence>MTEFIDINVSTGLTRWRCITKDCKAKMYTENNAIVHNYCEYLIHNHKPYVRTIGEIKEASQFTTTDIKRLRKNIYEARRKVLPANPKNIQEVHEYLGAMDLKTKQEPYEVFECFVDNFMANRPIDDLVSKYSDYLVDNYLTENCDYPPTLWASASSSLRRTTNNCESFHANFNKKSPSINTLVNVLINQVQTEVYIKLRSIHLPNVAQDRRVRDRQNRNEQFITQYKNGCIDRYEFVKEISYNYMHWRKR</sequence>
<name>A0A6G0TTX5_APHGL</name>
<evidence type="ECO:0008006" key="3">
    <source>
        <dbReference type="Google" id="ProtNLM"/>
    </source>
</evidence>
<comment type="caution">
    <text evidence="1">The sequence shown here is derived from an EMBL/GenBank/DDBJ whole genome shotgun (WGS) entry which is preliminary data.</text>
</comment>
<dbReference type="AlphaFoldDB" id="A0A6G0TTX5"/>
<dbReference type="OrthoDB" id="6586959at2759"/>
<accession>A0A6G0TTX5</accession>
<dbReference type="Proteomes" id="UP000475862">
    <property type="component" value="Unassembled WGS sequence"/>
</dbReference>
<gene>
    <name evidence="1" type="ORF">AGLY_006628</name>
</gene>